<sequence length="356" mass="40652">MRVQDIHIYSAGARGYIVYNMSPCPVFWGFLLVVLNGKGAISNSSELRKLDAKLSLLSSKLETIQLEVRLLKEDFQEEVQELREKLKQERQNKDNVKECSNRSIECDFKMAGISPGEVCSCNDVAKLRNALSHIGEKDMNISQAIKALENIDKQKEQIAQVGDTLFTSRKIEAAIRGFGKEKLARRKLETEMNLKILNTDSKFSNISDECRSHQPKFNEIMIAQQRMDQSLRSLTVQVDGIQSSLITLRNGRDKLFITSDQLNGSLNDLSLEMNDMKSSLNVLQDAQNELSSKSDEMSRLLAEISSETTNNDEMPRKDEEIIFRFPDRRGWDRHSKANNRRGSYKGRRNFKSHVPD</sequence>
<dbReference type="AlphaFoldDB" id="A0AAE0THM4"/>
<reference evidence="3" key="2">
    <citation type="journal article" date="2021" name="Genome Biol. Evol.">
        <title>Developing a high-quality reference genome for a parasitic bivalve with doubly uniparental inheritance (Bivalvia: Unionida).</title>
        <authorList>
            <person name="Smith C.H."/>
        </authorList>
    </citation>
    <scope>NUCLEOTIDE SEQUENCE</scope>
    <source>
        <strain evidence="3">CHS0354</strain>
        <tissue evidence="3">Mantle</tissue>
    </source>
</reference>
<feature type="compositionally biased region" description="Basic residues" evidence="2">
    <location>
        <begin position="336"/>
        <end position="356"/>
    </location>
</feature>
<proteinExistence type="predicted"/>
<feature type="coiled-coil region" evidence="1">
    <location>
        <begin position="47"/>
        <end position="99"/>
    </location>
</feature>
<organism evidence="3 4">
    <name type="scientific">Potamilus streckersoni</name>
    <dbReference type="NCBI Taxonomy" id="2493646"/>
    <lineage>
        <taxon>Eukaryota</taxon>
        <taxon>Metazoa</taxon>
        <taxon>Spiralia</taxon>
        <taxon>Lophotrochozoa</taxon>
        <taxon>Mollusca</taxon>
        <taxon>Bivalvia</taxon>
        <taxon>Autobranchia</taxon>
        <taxon>Heteroconchia</taxon>
        <taxon>Palaeoheterodonta</taxon>
        <taxon>Unionida</taxon>
        <taxon>Unionoidea</taxon>
        <taxon>Unionidae</taxon>
        <taxon>Ambleminae</taxon>
        <taxon>Lampsilini</taxon>
        <taxon>Potamilus</taxon>
    </lineage>
</organism>
<dbReference type="EMBL" id="JAEAOA010000587">
    <property type="protein sequence ID" value="KAK3610554.1"/>
    <property type="molecule type" value="Genomic_DNA"/>
</dbReference>
<protein>
    <submittedName>
        <fullName evidence="3">Uncharacterized protein</fullName>
    </submittedName>
</protein>
<keyword evidence="4" id="KW-1185">Reference proteome</keyword>
<evidence type="ECO:0000313" key="3">
    <source>
        <dbReference type="EMBL" id="KAK3610554.1"/>
    </source>
</evidence>
<reference evidence="3" key="1">
    <citation type="journal article" date="2021" name="Genome Biol. Evol.">
        <title>A High-Quality Reference Genome for a Parasitic Bivalve with Doubly Uniparental Inheritance (Bivalvia: Unionida).</title>
        <authorList>
            <person name="Smith C.H."/>
        </authorList>
    </citation>
    <scope>NUCLEOTIDE SEQUENCE</scope>
    <source>
        <strain evidence="3">CHS0354</strain>
    </source>
</reference>
<comment type="caution">
    <text evidence="3">The sequence shown here is derived from an EMBL/GenBank/DDBJ whole genome shotgun (WGS) entry which is preliminary data.</text>
</comment>
<keyword evidence="1" id="KW-0175">Coiled coil</keyword>
<feature type="region of interest" description="Disordered" evidence="2">
    <location>
        <begin position="331"/>
        <end position="356"/>
    </location>
</feature>
<reference evidence="3" key="3">
    <citation type="submission" date="2023-05" db="EMBL/GenBank/DDBJ databases">
        <authorList>
            <person name="Smith C.H."/>
        </authorList>
    </citation>
    <scope>NUCLEOTIDE SEQUENCE</scope>
    <source>
        <strain evidence="3">CHS0354</strain>
        <tissue evidence="3">Mantle</tissue>
    </source>
</reference>
<name>A0AAE0THM4_9BIVA</name>
<feature type="coiled-coil region" evidence="1">
    <location>
        <begin position="266"/>
        <end position="303"/>
    </location>
</feature>
<gene>
    <name evidence="3" type="ORF">CHS0354_008990</name>
</gene>
<dbReference type="Proteomes" id="UP001195483">
    <property type="component" value="Unassembled WGS sequence"/>
</dbReference>
<evidence type="ECO:0000256" key="1">
    <source>
        <dbReference type="SAM" id="Coils"/>
    </source>
</evidence>
<accession>A0AAE0THM4</accession>
<evidence type="ECO:0000313" key="4">
    <source>
        <dbReference type="Proteomes" id="UP001195483"/>
    </source>
</evidence>
<evidence type="ECO:0000256" key="2">
    <source>
        <dbReference type="SAM" id="MobiDB-lite"/>
    </source>
</evidence>